<organism evidence="1 2">
    <name type="scientific">Mycolicibacterium frederiksbergense</name>
    <dbReference type="NCBI Taxonomy" id="117567"/>
    <lineage>
        <taxon>Bacteria</taxon>
        <taxon>Bacillati</taxon>
        <taxon>Actinomycetota</taxon>
        <taxon>Actinomycetes</taxon>
        <taxon>Mycobacteriales</taxon>
        <taxon>Mycobacteriaceae</taxon>
        <taxon>Mycolicibacterium</taxon>
    </lineage>
</organism>
<protein>
    <submittedName>
        <fullName evidence="1">Uncharacterized protein</fullName>
    </submittedName>
</protein>
<dbReference type="RefSeq" id="WP_280831127.1">
    <property type="nucleotide sequence ID" value="NZ_JARXVE010000002.1"/>
</dbReference>
<comment type="caution">
    <text evidence="1">The sequence shown here is derived from an EMBL/GenBank/DDBJ whole genome shotgun (WGS) entry which is preliminary data.</text>
</comment>
<evidence type="ECO:0000313" key="1">
    <source>
        <dbReference type="EMBL" id="MDH6194433.1"/>
    </source>
</evidence>
<reference evidence="1 2" key="1">
    <citation type="submission" date="2023-04" db="EMBL/GenBank/DDBJ databases">
        <title>Forest soil microbial communities from Buena Vista Peninsula, Colon Province, Panama.</title>
        <authorList>
            <person name="Bouskill N."/>
        </authorList>
    </citation>
    <scope>NUCLEOTIDE SEQUENCE [LARGE SCALE GENOMIC DNA]</scope>
    <source>
        <strain evidence="1 2">AC80</strain>
    </source>
</reference>
<evidence type="ECO:0000313" key="2">
    <source>
        <dbReference type="Proteomes" id="UP001160130"/>
    </source>
</evidence>
<dbReference type="Proteomes" id="UP001160130">
    <property type="component" value="Unassembled WGS sequence"/>
</dbReference>
<proteinExistence type="predicted"/>
<name>A0ABT6KV14_9MYCO</name>
<accession>A0ABT6KV14</accession>
<dbReference type="EMBL" id="JARXVE010000002">
    <property type="protein sequence ID" value="MDH6194433.1"/>
    <property type="molecule type" value="Genomic_DNA"/>
</dbReference>
<keyword evidence="2" id="KW-1185">Reference proteome</keyword>
<gene>
    <name evidence="1" type="ORF">M2272_001062</name>
</gene>
<sequence>MSDSFPLKPGETTTVAMLSPCVGGLVRTWTDSGPSRLWSVRDADYLQSMQATGTIARTLREEDRFREVGLLSEDTGTLMLRSRYPLETDDDRIQYEASVIDLQPAREPAEAADDDMLSLLAQAIEYALTNNEFLVVEKGGWDAPTEPFCLFIVIPDGEGFVSIIETAPEPYDSHIWAGHIVAGEPCTTLSAPASTDTIQTAPLIMLDAIATWGLQPWDLALTFGTRGG</sequence>